<accession>A0A444TWU0</accession>
<sequence>MQFLLAVTVTPFLTRYECDEPLLPYMAADLQDLLMSLLCRFIKKDHLDSHGTPEKLAKIDVTNKEVHVHHSKMDVGFAAEATLTVLSREEKISPRKLLEFQMECLKGLTAMSKKTLDKNPLKYSLFQNISCLDPRKMSKKPEIYESVDRISEEAEKSINENMAQKLAQANALRSKREEKTAELQTVQVELEERENDLKKCH</sequence>
<dbReference type="Proteomes" id="UP000289886">
    <property type="component" value="Unassembled WGS sequence"/>
</dbReference>
<dbReference type="AlphaFoldDB" id="A0A444TWU0"/>
<reference evidence="2 3" key="1">
    <citation type="submission" date="2019-01" db="EMBL/GenBank/DDBJ databases">
        <title>Draft Genome and Complete Hox-Cluster Characterization of the Sterlet Sturgeon (Acipenser ruthenus).</title>
        <authorList>
            <person name="Wei Q."/>
        </authorList>
    </citation>
    <scope>NUCLEOTIDE SEQUENCE [LARGE SCALE GENOMIC DNA]</scope>
    <source>
        <strain evidence="2">WHYD16114868_AA</strain>
        <tissue evidence="2">Blood</tissue>
    </source>
</reference>
<dbReference type="EMBL" id="SCEB01215843">
    <property type="protein sequence ID" value="RXM27387.1"/>
    <property type="molecule type" value="Genomic_DNA"/>
</dbReference>
<evidence type="ECO:0000313" key="3">
    <source>
        <dbReference type="Proteomes" id="UP000289886"/>
    </source>
</evidence>
<gene>
    <name evidence="2" type="ORF">EOD39_10868</name>
</gene>
<feature type="coiled-coil region" evidence="1">
    <location>
        <begin position="159"/>
        <end position="196"/>
    </location>
</feature>
<keyword evidence="3" id="KW-1185">Reference proteome</keyword>
<evidence type="ECO:0000313" key="2">
    <source>
        <dbReference type="EMBL" id="RXM27387.1"/>
    </source>
</evidence>
<organism evidence="2 3">
    <name type="scientific">Acipenser ruthenus</name>
    <name type="common">Sterlet sturgeon</name>
    <dbReference type="NCBI Taxonomy" id="7906"/>
    <lineage>
        <taxon>Eukaryota</taxon>
        <taxon>Metazoa</taxon>
        <taxon>Chordata</taxon>
        <taxon>Craniata</taxon>
        <taxon>Vertebrata</taxon>
        <taxon>Euteleostomi</taxon>
        <taxon>Actinopterygii</taxon>
        <taxon>Chondrostei</taxon>
        <taxon>Acipenseriformes</taxon>
        <taxon>Acipenseridae</taxon>
        <taxon>Acipenser</taxon>
    </lineage>
</organism>
<comment type="caution">
    <text evidence="2">The sequence shown here is derived from an EMBL/GenBank/DDBJ whole genome shotgun (WGS) entry which is preliminary data.</text>
</comment>
<protein>
    <submittedName>
        <fullName evidence="2">Uncharacterized protein</fullName>
    </submittedName>
</protein>
<name>A0A444TWU0_ACIRT</name>
<proteinExistence type="predicted"/>
<keyword evidence="1" id="KW-0175">Coiled coil</keyword>
<evidence type="ECO:0000256" key="1">
    <source>
        <dbReference type="SAM" id="Coils"/>
    </source>
</evidence>